<feature type="compositionally biased region" description="Polar residues" evidence="1">
    <location>
        <begin position="203"/>
        <end position="212"/>
    </location>
</feature>
<feature type="region of interest" description="Disordered" evidence="1">
    <location>
        <begin position="160"/>
        <end position="217"/>
    </location>
</feature>
<gene>
    <name evidence="2" type="ORF">BRAN1462_LOCUS47537</name>
</gene>
<organism evidence="2">
    <name type="scientific">Zooxanthella nutricula</name>
    <dbReference type="NCBI Taxonomy" id="1333877"/>
    <lineage>
        <taxon>Eukaryota</taxon>
        <taxon>Sar</taxon>
        <taxon>Alveolata</taxon>
        <taxon>Dinophyceae</taxon>
        <taxon>Peridiniales</taxon>
        <taxon>Peridiniales incertae sedis</taxon>
        <taxon>Zooxanthella</taxon>
    </lineage>
</organism>
<dbReference type="AlphaFoldDB" id="A0A7S2M5G2"/>
<name>A0A7S2M5G2_9DINO</name>
<evidence type="ECO:0000256" key="1">
    <source>
        <dbReference type="SAM" id="MobiDB-lite"/>
    </source>
</evidence>
<proteinExistence type="predicted"/>
<protein>
    <submittedName>
        <fullName evidence="2">Uncharacterized protein</fullName>
    </submittedName>
</protein>
<dbReference type="EMBL" id="HBGW01074643">
    <property type="protein sequence ID" value="CAD9625696.1"/>
    <property type="molecule type" value="Transcribed_RNA"/>
</dbReference>
<evidence type="ECO:0000313" key="2">
    <source>
        <dbReference type="EMBL" id="CAD9625696.1"/>
    </source>
</evidence>
<accession>A0A7S2M5G2</accession>
<reference evidence="2" key="1">
    <citation type="submission" date="2021-01" db="EMBL/GenBank/DDBJ databases">
        <authorList>
            <person name="Corre E."/>
            <person name="Pelletier E."/>
            <person name="Niang G."/>
            <person name="Scheremetjew M."/>
            <person name="Finn R."/>
            <person name="Kale V."/>
            <person name="Holt S."/>
            <person name="Cochrane G."/>
            <person name="Meng A."/>
            <person name="Brown T."/>
            <person name="Cohen L."/>
        </authorList>
    </citation>
    <scope>NUCLEOTIDE SEQUENCE</scope>
    <source>
        <strain evidence="2">RCC3387</strain>
    </source>
</reference>
<sequence length="254" mass="27365">MAGRYAAAQAQDAGKAPPTAFGELAKGLAAEVVERLDQEHRMEVDYMWQEQQTLRAELTRIVELMTKEVVPRERMMHELIEKIQHSYEAATAGMHNQITDRMSQTQDSHGKVLAQKQAMIAPAQEMEQELQRIQALLSHGPVGADIQGWQPGQYTVPGQRVQVAPGTGSSSSPQVRMPASGGTSSPTGGMCGAGSPVGYRTAGTGSPSPYTSGQFQGGQYQAQQYQAQPAQYQVQPAQYQAQGMQYGGGQGNLV</sequence>